<keyword evidence="11" id="KW-1185">Reference proteome</keyword>
<dbReference type="SUPFAM" id="SSF55347">
    <property type="entry name" value="Glyceraldehyde-3-phosphate dehydrogenase-like, C-terminal domain"/>
    <property type="match status" value="1"/>
</dbReference>
<dbReference type="Pfam" id="PF00479">
    <property type="entry name" value="G6PD_N"/>
    <property type="match status" value="1"/>
</dbReference>
<feature type="domain" description="Glucose-6-phosphate dehydrogenase NAD-binding" evidence="8">
    <location>
        <begin position="240"/>
        <end position="423"/>
    </location>
</feature>
<protein>
    <recommendedName>
        <fullName evidence="7">Glucose-6-phosphate 1-dehydrogenase</fullName>
        <ecNumber evidence="7">1.1.1.49</ecNumber>
    </recommendedName>
</protein>
<dbReference type="InterPro" id="IPR022675">
    <property type="entry name" value="G6P_DH_C"/>
</dbReference>
<dbReference type="Gene3D" id="3.40.50.720">
    <property type="entry name" value="NAD(P)-binding Rossmann-like Domain"/>
    <property type="match status" value="1"/>
</dbReference>
<keyword evidence="6 7" id="KW-0119">Carbohydrate metabolism</keyword>
<dbReference type="HAMAP" id="MF_00966">
    <property type="entry name" value="G6PD"/>
    <property type="match status" value="1"/>
</dbReference>
<dbReference type="EMBL" id="JABMIG020000024">
    <property type="protein sequence ID" value="KAL3801768.1"/>
    <property type="molecule type" value="Genomic_DNA"/>
</dbReference>
<evidence type="ECO:0000256" key="4">
    <source>
        <dbReference type="ARBA" id="ARBA00022857"/>
    </source>
</evidence>
<dbReference type="PANTHER" id="PTHR23429:SF0">
    <property type="entry name" value="GLUCOSE-6-PHOSPHATE 1-DEHYDROGENASE"/>
    <property type="match status" value="1"/>
</dbReference>
<comment type="caution">
    <text evidence="10">The sequence shown here is derived from an EMBL/GenBank/DDBJ whole genome shotgun (WGS) entry which is preliminary data.</text>
</comment>
<dbReference type="EC" id="1.1.1.49" evidence="7"/>
<dbReference type="SUPFAM" id="SSF51735">
    <property type="entry name" value="NAD(P)-binding Rossmann-fold domains"/>
    <property type="match status" value="1"/>
</dbReference>
<keyword evidence="5 7" id="KW-0560">Oxidoreductase</keyword>
<dbReference type="InterPro" id="IPR019796">
    <property type="entry name" value="G6P_DH_AS"/>
</dbReference>
<dbReference type="Proteomes" id="UP001516023">
    <property type="component" value="Unassembled WGS sequence"/>
</dbReference>
<evidence type="ECO:0000313" key="10">
    <source>
        <dbReference type="EMBL" id="KAL3801768.1"/>
    </source>
</evidence>
<dbReference type="InterPro" id="IPR022674">
    <property type="entry name" value="G6P_DH_NAD-bd"/>
</dbReference>
<dbReference type="NCBIfam" id="TIGR00871">
    <property type="entry name" value="zwf"/>
    <property type="match status" value="1"/>
</dbReference>
<name>A0ABD3QMW4_9STRA</name>
<dbReference type="InterPro" id="IPR036291">
    <property type="entry name" value="NAD(P)-bd_dom_sf"/>
</dbReference>
<evidence type="ECO:0000256" key="5">
    <source>
        <dbReference type="ARBA" id="ARBA00023002"/>
    </source>
</evidence>
<dbReference type="PANTHER" id="PTHR23429">
    <property type="entry name" value="GLUCOSE-6-PHOSPHATE 1-DEHYDROGENASE G6PD"/>
    <property type="match status" value="1"/>
</dbReference>
<dbReference type="InterPro" id="IPR001282">
    <property type="entry name" value="G6P_DH"/>
</dbReference>
<keyword evidence="4 7" id="KW-0521">NADP</keyword>
<comment type="pathway">
    <text evidence="1 7">Carbohydrate degradation; pentose phosphate pathway; D-ribulose 5-phosphate from D-glucose 6-phosphate (oxidative stage): step 1/3.</text>
</comment>
<evidence type="ECO:0000256" key="6">
    <source>
        <dbReference type="ARBA" id="ARBA00023277"/>
    </source>
</evidence>
<feature type="domain" description="Glucose-6-phosphate dehydrogenase C-terminal" evidence="9">
    <location>
        <begin position="425"/>
        <end position="711"/>
    </location>
</feature>
<sequence>MSAPDLSKLKLYYAANPPDLTESVVSEDEKEETTARPVYPIASRRKLQWEFKGLTLWLELEEFNNDLTKAVSDFSARHNSPFIPKPHTTAIYGMQHLTVAEAKAKLHHIKERIGQWPTFSKPTGITQDIAQVGRPGQVCSIAWCELTLATNADHEAALDTLYELFYGGKYTRDRPWKPHNSIAYDNPQDNTLSLLDTVLYASQNPTLLGKERRVEAISLWSTEGKMEEWKCLDREGLAIIVIGASGDLAKKKTYPSLLSLFADYLLPRNVIIYGYARSNISSEQLREKLRPYLTKAVNDENVIDDFLSRCHYQSGPGYGDSTSWQHLDKEIVRFEDEIAHAKGVSKVNRLFYFAIPPNVFAETGEAIKTSCMSSKGFSRMIVEKPFGKDLESCKEILARLGKHFDETNLFRIDHYLGKEMVQNLMVMRFGNIWMENMMNRNYVQCVMLTFKEPFGTEGRGGYFDQYGIIRDIIQNHLLQVMCLLCMECPNKLDGIDAGEKIRDEKVRVLEAMNPVTLDEVFLGQYEGYHDDETITNKDSNCPTYAAVRCFINNPRWAGVPIIFKAGKALNERKAEMRIQFKDAPAGEFLFGTKVPRNELVIKLQPDELIYMKSNIKTPGFASAPIQSELQVQYDTRYFEQNGVSNPDAYSRLILDVLRGKSAAFVRSDELIRAWEIFTPVLHRIDRENVRPHVYKTGSRGPDEADAWINDKSGYVRNDDYVWYDGNICRKTGF</sequence>
<evidence type="ECO:0000256" key="7">
    <source>
        <dbReference type="RuleBase" id="RU362120"/>
    </source>
</evidence>
<dbReference type="Gene3D" id="3.90.1140.10">
    <property type="entry name" value="Cyclic phosphodiesterase"/>
    <property type="match status" value="1"/>
</dbReference>
<dbReference type="PRINTS" id="PR00079">
    <property type="entry name" value="G6PDHDRGNASE"/>
</dbReference>
<evidence type="ECO:0000256" key="2">
    <source>
        <dbReference type="ARBA" id="ARBA00009975"/>
    </source>
</evidence>
<dbReference type="Gene3D" id="3.30.360.10">
    <property type="entry name" value="Dihydrodipicolinate Reductase, domain 2"/>
    <property type="match status" value="1"/>
</dbReference>
<dbReference type="GO" id="GO:0006006">
    <property type="term" value="P:glucose metabolic process"/>
    <property type="evidence" value="ECO:0007669"/>
    <property type="project" value="UniProtKB-KW"/>
</dbReference>
<evidence type="ECO:0000313" key="11">
    <source>
        <dbReference type="Proteomes" id="UP001516023"/>
    </source>
</evidence>
<evidence type="ECO:0000256" key="3">
    <source>
        <dbReference type="ARBA" id="ARBA00022526"/>
    </source>
</evidence>
<evidence type="ECO:0000259" key="9">
    <source>
        <dbReference type="Pfam" id="PF02781"/>
    </source>
</evidence>
<comment type="function">
    <text evidence="7">Catalyzes the rate-limiting step of the oxidative pentose-phosphate pathway, which represents a route for the dissimilation of carbohydrates besides glycolysis.</text>
</comment>
<reference evidence="10 11" key="1">
    <citation type="journal article" date="2020" name="G3 (Bethesda)">
        <title>Improved Reference Genome for Cyclotella cryptica CCMP332, a Model for Cell Wall Morphogenesis, Salinity Adaptation, and Lipid Production in Diatoms (Bacillariophyta).</title>
        <authorList>
            <person name="Roberts W.R."/>
            <person name="Downey K.M."/>
            <person name="Ruck E.C."/>
            <person name="Traller J.C."/>
            <person name="Alverson A.J."/>
        </authorList>
    </citation>
    <scope>NUCLEOTIDE SEQUENCE [LARGE SCALE GENOMIC DNA]</scope>
    <source>
        <strain evidence="10 11">CCMP332</strain>
    </source>
</reference>
<accession>A0ABD3QMW4</accession>
<evidence type="ECO:0000256" key="1">
    <source>
        <dbReference type="ARBA" id="ARBA00004937"/>
    </source>
</evidence>
<dbReference type="Pfam" id="PF02781">
    <property type="entry name" value="G6PD_C"/>
    <property type="match status" value="1"/>
</dbReference>
<dbReference type="GO" id="GO:0004345">
    <property type="term" value="F:glucose-6-phosphate dehydrogenase activity"/>
    <property type="evidence" value="ECO:0007669"/>
    <property type="project" value="UniProtKB-EC"/>
</dbReference>
<evidence type="ECO:0000259" key="8">
    <source>
        <dbReference type="Pfam" id="PF00479"/>
    </source>
</evidence>
<comment type="similarity">
    <text evidence="2 7">Belongs to the glucose-6-phosphate dehydrogenase family.</text>
</comment>
<comment type="catalytic activity">
    <reaction evidence="7">
        <text>D-glucose 6-phosphate + NADP(+) = 6-phospho-D-glucono-1,5-lactone + NADPH + H(+)</text>
        <dbReference type="Rhea" id="RHEA:15841"/>
        <dbReference type="ChEBI" id="CHEBI:15378"/>
        <dbReference type="ChEBI" id="CHEBI:57783"/>
        <dbReference type="ChEBI" id="CHEBI:57955"/>
        <dbReference type="ChEBI" id="CHEBI:58349"/>
        <dbReference type="ChEBI" id="CHEBI:61548"/>
        <dbReference type="EC" id="1.1.1.49"/>
    </reaction>
</comment>
<dbReference type="PROSITE" id="PS00069">
    <property type="entry name" value="G6P_DEHYDROGENASE"/>
    <property type="match status" value="1"/>
</dbReference>
<gene>
    <name evidence="10" type="ORF">HJC23_001164</name>
</gene>
<proteinExistence type="inferred from homology"/>
<dbReference type="AlphaFoldDB" id="A0ABD3QMW4"/>
<keyword evidence="3 7" id="KW-0313">Glucose metabolism</keyword>
<organism evidence="10 11">
    <name type="scientific">Cyclotella cryptica</name>
    <dbReference type="NCBI Taxonomy" id="29204"/>
    <lineage>
        <taxon>Eukaryota</taxon>
        <taxon>Sar</taxon>
        <taxon>Stramenopiles</taxon>
        <taxon>Ochrophyta</taxon>
        <taxon>Bacillariophyta</taxon>
        <taxon>Coscinodiscophyceae</taxon>
        <taxon>Thalassiosirophycidae</taxon>
        <taxon>Stephanodiscales</taxon>
        <taxon>Stephanodiscaceae</taxon>
        <taxon>Cyclotella</taxon>
    </lineage>
</organism>